<evidence type="ECO:0000256" key="1">
    <source>
        <dbReference type="ARBA" id="ARBA00022676"/>
    </source>
</evidence>
<dbReference type="PANTHER" id="PTHR30160">
    <property type="entry name" value="TETRAACYLDISACCHARIDE 4'-KINASE-RELATED"/>
    <property type="match status" value="1"/>
</dbReference>
<organism evidence="3 4">
    <name type="scientific">Noviherbaspirillum cavernae</name>
    <dbReference type="NCBI Taxonomy" id="2320862"/>
    <lineage>
        <taxon>Bacteria</taxon>
        <taxon>Pseudomonadati</taxon>
        <taxon>Pseudomonadota</taxon>
        <taxon>Betaproteobacteria</taxon>
        <taxon>Burkholderiales</taxon>
        <taxon>Oxalobacteraceae</taxon>
        <taxon>Noviherbaspirillum</taxon>
    </lineage>
</organism>
<proteinExistence type="predicted"/>
<evidence type="ECO:0000313" key="3">
    <source>
        <dbReference type="EMBL" id="RJG08031.1"/>
    </source>
</evidence>
<dbReference type="InterPro" id="IPR002201">
    <property type="entry name" value="Glyco_trans_9"/>
</dbReference>
<evidence type="ECO:0000313" key="4">
    <source>
        <dbReference type="Proteomes" id="UP000285190"/>
    </source>
</evidence>
<dbReference type="AlphaFoldDB" id="A0A418X6R0"/>
<name>A0A418X6R0_9BURK</name>
<dbReference type="Pfam" id="PF01075">
    <property type="entry name" value="Glyco_transf_9"/>
    <property type="match status" value="1"/>
</dbReference>
<dbReference type="CDD" id="cd03789">
    <property type="entry name" value="GT9_LPS_heptosyltransferase"/>
    <property type="match status" value="1"/>
</dbReference>
<gene>
    <name evidence="3" type="ORF">D3870_12440</name>
</gene>
<dbReference type="InterPro" id="IPR051199">
    <property type="entry name" value="LPS_LOS_Heptosyltrfase"/>
</dbReference>
<accession>A0A418X6R0</accession>
<dbReference type="OrthoDB" id="9797795at2"/>
<dbReference type="GO" id="GO:0008713">
    <property type="term" value="F:ADP-heptose-lipopolysaccharide heptosyltransferase activity"/>
    <property type="evidence" value="ECO:0007669"/>
    <property type="project" value="TreeGrafter"/>
</dbReference>
<dbReference type="GO" id="GO:0005829">
    <property type="term" value="C:cytosol"/>
    <property type="evidence" value="ECO:0007669"/>
    <property type="project" value="TreeGrafter"/>
</dbReference>
<dbReference type="Proteomes" id="UP000285190">
    <property type="component" value="Unassembled WGS sequence"/>
</dbReference>
<keyword evidence="4" id="KW-1185">Reference proteome</keyword>
<reference evidence="3 4" key="1">
    <citation type="submission" date="2018-09" db="EMBL/GenBank/DDBJ databases">
        <authorList>
            <person name="Zhu H."/>
        </authorList>
    </citation>
    <scope>NUCLEOTIDE SEQUENCE [LARGE SCALE GENOMIC DNA]</scope>
    <source>
        <strain evidence="3 4">K2R10-39</strain>
    </source>
</reference>
<keyword evidence="1" id="KW-0328">Glycosyltransferase</keyword>
<dbReference type="SUPFAM" id="SSF53756">
    <property type="entry name" value="UDP-Glycosyltransferase/glycogen phosphorylase"/>
    <property type="match status" value="1"/>
</dbReference>
<protein>
    <submittedName>
        <fullName evidence="3">Glycosyltransferase family 9 protein</fullName>
    </submittedName>
</protein>
<sequence length="341" mass="36487">MLCAVPALRALRAAAPHSHITLIGMPWAAAFVQRFGIYLDDLLAFPGFPAFPEQQAQPALMPSFLQEAQRREFDLVIQMHGSGNLSNPLAMLFGAKRVAGFYRMDQYCPDFESFIPWLDGEHEVRRFVRLMAFLGVPPQGESLEFPLSATDEAALCRCGTVVPAPGSYVCVHPGARLPSRRWLPQRFAAVADRLAESGLQVVLTGSGDEHEIVQAVRGAMRAPAIDLCGKTSLGAVAALLAQARLVVCNDTGISHIAAALATPSVVVCCGSDPRRWAPLDHERHTLVGAAADCRPCMHQVCPIGHPCAHHVSVESVHAATVRLLDASQSGLPSAHAAGVCS</sequence>
<dbReference type="PANTHER" id="PTHR30160:SF1">
    <property type="entry name" value="LIPOPOLYSACCHARIDE 1,2-N-ACETYLGLUCOSAMINETRANSFERASE-RELATED"/>
    <property type="match status" value="1"/>
</dbReference>
<keyword evidence="2 3" id="KW-0808">Transferase</keyword>
<dbReference type="GO" id="GO:0009244">
    <property type="term" value="P:lipopolysaccharide core region biosynthetic process"/>
    <property type="evidence" value="ECO:0007669"/>
    <property type="project" value="TreeGrafter"/>
</dbReference>
<dbReference type="Gene3D" id="3.40.50.2000">
    <property type="entry name" value="Glycogen Phosphorylase B"/>
    <property type="match status" value="2"/>
</dbReference>
<comment type="caution">
    <text evidence="3">The sequence shown here is derived from an EMBL/GenBank/DDBJ whole genome shotgun (WGS) entry which is preliminary data.</text>
</comment>
<evidence type="ECO:0000256" key="2">
    <source>
        <dbReference type="ARBA" id="ARBA00022679"/>
    </source>
</evidence>
<dbReference type="EMBL" id="QYUN01000002">
    <property type="protein sequence ID" value="RJG08031.1"/>
    <property type="molecule type" value="Genomic_DNA"/>
</dbReference>